<comment type="caution">
    <text evidence="2">The sequence shown here is derived from an EMBL/GenBank/DDBJ whole genome shotgun (WGS) entry which is preliminary data.</text>
</comment>
<organism evidence="2 3">
    <name type="scientific">Bursaphelenchus okinawaensis</name>
    <dbReference type="NCBI Taxonomy" id="465554"/>
    <lineage>
        <taxon>Eukaryota</taxon>
        <taxon>Metazoa</taxon>
        <taxon>Ecdysozoa</taxon>
        <taxon>Nematoda</taxon>
        <taxon>Chromadorea</taxon>
        <taxon>Rhabditida</taxon>
        <taxon>Tylenchina</taxon>
        <taxon>Tylenchomorpha</taxon>
        <taxon>Aphelenchoidea</taxon>
        <taxon>Aphelenchoididae</taxon>
        <taxon>Bursaphelenchus</taxon>
    </lineage>
</organism>
<dbReference type="EMBL" id="CAJFDH010000002">
    <property type="protein sequence ID" value="CAD5210794.1"/>
    <property type="molecule type" value="Genomic_DNA"/>
</dbReference>
<feature type="compositionally biased region" description="Basic and acidic residues" evidence="1">
    <location>
        <begin position="367"/>
        <end position="379"/>
    </location>
</feature>
<gene>
    <name evidence="2" type="ORF">BOKJ2_LOCUS3372</name>
</gene>
<dbReference type="Proteomes" id="UP000614601">
    <property type="component" value="Unassembled WGS sequence"/>
</dbReference>
<accession>A0A811K5W5</accession>
<proteinExistence type="predicted"/>
<evidence type="ECO:0000313" key="3">
    <source>
        <dbReference type="Proteomes" id="UP000614601"/>
    </source>
</evidence>
<dbReference type="AlphaFoldDB" id="A0A811K5W5"/>
<name>A0A811K5W5_9BILA</name>
<evidence type="ECO:0000313" key="2">
    <source>
        <dbReference type="EMBL" id="CAD5210794.1"/>
    </source>
</evidence>
<keyword evidence="3" id="KW-1185">Reference proteome</keyword>
<feature type="region of interest" description="Disordered" evidence="1">
    <location>
        <begin position="354"/>
        <end position="386"/>
    </location>
</feature>
<sequence length="386" mass="43375">MTMSDCPDTSSVSNFVENATPTVEIISVASTEPNTFNLNQLLAQATNSSNYNFNNLTAITSQRPSLDEFIRQYIRQEIEPLTRRVESLEAERQIPPVIDNNTNRPNGQTSLDDQVKFIIKEELQPLAARISLVEANSSGYVTRNDVARIVHKQLAKALNHSANEFMNQEKVLEASLGFPGGAEQKSYKNSFPKPTTSMVEDNIPYQFCFEKMPPTSILYFLPSDLGTPRYIDIASHIIQASGLTSKTLTDVAKWIQKTILQKAYGKELTQMSVSENPKNNYVSIPNALFATVVDFAIHCNCHERFPTDPDVVQAIRDQLIDTLERTAAEKLKASRKHKRRTQNKHNLVQALQRNISFSESDGEDSAPPEKRASVIKEEASWQQVLE</sequence>
<reference evidence="2" key="1">
    <citation type="submission" date="2020-09" db="EMBL/GenBank/DDBJ databases">
        <authorList>
            <person name="Kikuchi T."/>
        </authorList>
    </citation>
    <scope>NUCLEOTIDE SEQUENCE</scope>
    <source>
        <strain evidence="2">SH1</strain>
    </source>
</reference>
<dbReference type="Proteomes" id="UP000783686">
    <property type="component" value="Unassembled WGS sequence"/>
</dbReference>
<dbReference type="EMBL" id="CAJFCW020000002">
    <property type="protein sequence ID" value="CAG9092099.1"/>
    <property type="molecule type" value="Genomic_DNA"/>
</dbReference>
<protein>
    <submittedName>
        <fullName evidence="2">Uncharacterized protein</fullName>
    </submittedName>
</protein>
<evidence type="ECO:0000256" key="1">
    <source>
        <dbReference type="SAM" id="MobiDB-lite"/>
    </source>
</evidence>